<proteinExistence type="predicted"/>
<evidence type="ECO:0000313" key="6">
    <source>
        <dbReference type="EMBL" id="AXA23477.1"/>
    </source>
</evidence>
<evidence type="ECO:0000259" key="5">
    <source>
        <dbReference type="PROSITE" id="PS50977"/>
    </source>
</evidence>
<evidence type="ECO:0000313" key="7">
    <source>
        <dbReference type="Proteomes" id="UP000251617"/>
    </source>
</evidence>
<gene>
    <name evidence="6" type="ORF">C1S65_04860</name>
</gene>
<dbReference type="PRINTS" id="PR00455">
    <property type="entry name" value="HTHTETR"/>
</dbReference>
<evidence type="ECO:0000256" key="4">
    <source>
        <dbReference type="PROSITE-ProRule" id="PRU00335"/>
    </source>
</evidence>
<sequence>MGRPRKFNRETVLEKALPVFWQYGYSGTSLHHLEQATGVNKSGLYSEFKDKDDLFLSALAYYYANRGAPEILTAQPQGWANIERFLRLGDPQDNGCMGCFSVNALREFPVLSDQVRQLLVDCHRRLLPQIADNVRAEKTRLAPEIVADIIMVFFSGVCVESCLPADGTGDRVSHFMEALRAL</sequence>
<keyword evidence="1" id="KW-0805">Transcription regulation</keyword>
<dbReference type="InterPro" id="IPR001647">
    <property type="entry name" value="HTH_TetR"/>
</dbReference>
<dbReference type="Proteomes" id="UP000251617">
    <property type="component" value="Chromosome"/>
</dbReference>
<dbReference type="PANTHER" id="PTHR47506">
    <property type="entry name" value="TRANSCRIPTIONAL REGULATORY PROTEIN"/>
    <property type="match status" value="1"/>
</dbReference>
<keyword evidence="2 4" id="KW-0238">DNA-binding</keyword>
<dbReference type="GO" id="GO:0003677">
    <property type="term" value="F:DNA binding"/>
    <property type="evidence" value="ECO:0007669"/>
    <property type="project" value="UniProtKB-UniRule"/>
</dbReference>
<name>A0AAD0L5I7_PSEPU</name>
<accession>A0AAD0L5I7</accession>
<dbReference type="Gene3D" id="1.10.357.10">
    <property type="entry name" value="Tetracycline Repressor, domain 2"/>
    <property type="match status" value="1"/>
</dbReference>
<dbReference type="PANTHER" id="PTHR47506:SF1">
    <property type="entry name" value="HTH-TYPE TRANSCRIPTIONAL REGULATOR YJDC"/>
    <property type="match status" value="1"/>
</dbReference>
<dbReference type="SUPFAM" id="SSF46689">
    <property type="entry name" value="Homeodomain-like"/>
    <property type="match status" value="1"/>
</dbReference>
<keyword evidence="3" id="KW-0804">Transcription</keyword>
<dbReference type="EMBL" id="CP030750">
    <property type="protein sequence ID" value="AXA23477.1"/>
    <property type="molecule type" value="Genomic_DNA"/>
</dbReference>
<organism evidence="6 7">
    <name type="scientific">Pseudomonas putida</name>
    <name type="common">Arthrobacter siderocapsulatus</name>
    <dbReference type="NCBI Taxonomy" id="303"/>
    <lineage>
        <taxon>Bacteria</taxon>
        <taxon>Pseudomonadati</taxon>
        <taxon>Pseudomonadota</taxon>
        <taxon>Gammaproteobacteria</taxon>
        <taxon>Pseudomonadales</taxon>
        <taxon>Pseudomonadaceae</taxon>
        <taxon>Pseudomonas</taxon>
    </lineage>
</organism>
<dbReference type="InterPro" id="IPR036271">
    <property type="entry name" value="Tet_transcr_reg_TetR-rel_C_sf"/>
</dbReference>
<evidence type="ECO:0000256" key="3">
    <source>
        <dbReference type="ARBA" id="ARBA00023163"/>
    </source>
</evidence>
<feature type="domain" description="HTH tetR-type" evidence="5">
    <location>
        <begin position="6"/>
        <end position="66"/>
    </location>
</feature>
<protein>
    <submittedName>
        <fullName evidence="6">TetR/AcrR family transcriptional regulator</fullName>
    </submittedName>
</protein>
<reference evidence="6 7" key="1">
    <citation type="submission" date="2018-06" db="EMBL/GenBank/DDBJ databases">
        <title>The genome of Pseudomonas putida NX-1, a lignin degrader.</title>
        <authorList>
            <person name="Xu Z."/>
        </authorList>
    </citation>
    <scope>NUCLEOTIDE SEQUENCE [LARGE SCALE GENOMIC DNA]</scope>
    <source>
        <strain evidence="6 7">NX-1</strain>
    </source>
</reference>
<dbReference type="Pfam" id="PF00440">
    <property type="entry name" value="TetR_N"/>
    <property type="match status" value="1"/>
</dbReference>
<dbReference type="PROSITE" id="PS50977">
    <property type="entry name" value="HTH_TETR_2"/>
    <property type="match status" value="1"/>
</dbReference>
<dbReference type="AlphaFoldDB" id="A0AAD0L5I7"/>
<feature type="DNA-binding region" description="H-T-H motif" evidence="4">
    <location>
        <begin position="29"/>
        <end position="48"/>
    </location>
</feature>
<dbReference type="SUPFAM" id="SSF48498">
    <property type="entry name" value="Tetracyclin repressor-like, C-terminal domain"/>
    <property type="match status" value="1"/>
</dbReference>
<dbReference type="RefSeq" id="WP_063542991.1">
    <property type="nucleotide sequence ID" value="NZ_CP011789.1"/>
</dbReference>
<evidence type="ECO:0000256" key="2">
    <source>
        <dbReference type="ARBA" id="ARBA00023125"/>
    </source>
</evidence>
<dbReference type="InterPro" id="IPR009057">
    <property type="entry name" value="Homeodomain-like_sf"/>
</dbReference>
<evidence type="ECO:0000256" key="1">
    <source>
        <dbReference type="ARBA" id="ARBA00023015"/>
    </source>
</evidence>